<dbReference type="Gene3D" id="3.30.1540.20">
    <property type="entry name" value="MutL, C-terminal domain, dimerisation subdomain"/>
    <property type="match status" value="1"/>
</dbReference>
<dbReference type="Gene3D" id="3.30.565.10">
    <property type="entry name" value="Histidine kinase-like ATPase, C-terminal domain"/>
    <property type="match status" value="1"/>
</dbReference>
<comment type="function">
    <text evidence="5">This protein is involved in the repair of mismatches in DNA. It is required for dam-dependent methyl-directed DNA mismatch repair. May act as a 'molecular matchmaker', a protein that promotes the formation of a stable complex between two or more DNA-binding proteins in an ATP-dependent manner without itself being part of a final effector complex.</text>
</comment>
<dbReference type="GO" id="GO:0032300">
    <property type="term" value="C:mismatch repair complex"/>
    <property type="evidence" value="ECO:0007669"/>
    <property type="project" value="InterPro"/>
</dbReference>
<sequence>MSLDTYPYFWGLIRNMSDIIQLLPDHVANQIAAGEVVQRPASIVKELMENAIDAGASKVELIVRNAGKNLIQVVDNGVGMSDTDARLAFERHATSKIKSTEDIFKIATKGFRGEALASIAAVAQVELKTKKAEASVGTNIYIEGGELQFQEPVQTLEGSNFLIKNLFFNVPARRKFLKNDNIEFRHIIDEFQRVALAHENVEFEMFHNDEPIFRLRKGGQMQRIVEVFGRKIQPLLIPIKEDLGWVTLNGFVAKPEGAKKTRGEQFFFVNGRYFRSPYLSKAVQEAFEGLLQPGYIPSFFLYLELDPEKIDVNIHPQKTEVKFEDEALIFALLRSTIKKALGIYNIAPSLDFDRDPAMDAFFQPQPSKANIETSSSGGSSFSKAVKVDRSFNPFTSEKPSAIESFNLSEMYNADVPTAEPSKINLFEDDDDLEEDLFRLPNGYWLFNKDGKTLMLDLGRIHRVILQSQQKEFKPNKNGQHLLFSIEYHLNEIEKNKYKSIKKYLPSLGFDMVIAHDNVLRINAVPEGLKESAVAGFLEKIFEILDYRTEDDFMSFYQDQWLKVHSKSKFDFIYKTEVEQLIKDFIDLGFPQYTASGKKCFEEIPFDDFKNKF</sequence>
<dbReference type="InterPro" id="IPR014762">
    <property type="entry name" value="DNA_mismatch_repair_CS"/>
</dbReference>
<dbReference type="CDD" id="cd16926">
    <property type="entry name" value="HATPase_MutL-MLH-PMS-like"/>
    <property type="match status" value="1"/>
</dbReference>
<organism evidence="7 8">
    <name type="scientific">Soonwooa buanensis</name>
    <dbReference type="NCBI Taxonomy" id="619805"/>
    <lineage>
        <taxon>Bacteria</taxon>
        <taxon>Pseudomonadati</taxon>
        <taxon>Bacteroidota</taxon>
        <taxon>Flavobacteriia</taxon>
        <taxon>Flavobacteriales</taxon>
        <taxon>Weeksellaceae</taxon>
        <taxon>Chryseobacterium group</taxon>
        <taxon>Soonwooa</taxon>
    </lineage>
</organism>
<feature type="domain" description="DNA mismatch repair protein S5" evidence="6">
    <location>
        <begin position="224"/>
        <end position="342"/>
    </location>
</feature>
<dbReference type="FunFam" id="3.30.565.10:FF:000003">
    <property type="entry name" value="DNA mismatch repair endonuclease MutL"/>
    <property type="match status" value="1"/>
</dbReference>
<gene>
    <name evidence="5" type="primary">mutL</name>
    <name evidence="7" type="ORF">SAMN05660477_01126</name>
</gene>
<dbReference type="Proteomes" id="UP000191112">
    <property type="component" value="Unassembled WGS sequence"/>
</dbReference>
<dbReference type="SUPFAM" id="SSF54211">
    <property type="entry name" value="Ribosomal protein S5 domain 2-like"/>
    <property type="match status" value="1"/>
</dbReference>
<evidence type="ECO:0000313" key="7">
    <source>
        <dbReference type="EMBL" id="SKB79148.1"/>
    </source>
</evidence>
<dbReference type="Pfam" id="PF13589">
    <property type="entry name" value="HATPase_c_3"/>
    <property type="match status" value="1"/>
</dbReference>
<dbReference type="AlphaFoldDB" id="A0A1T5E576"/>
<reference evidence="7 8" key="1">
    <citation type="submission" date="2017-02" db="EMBL/GenBank/DDBJ databases">
        <authorList>
            <person name="Peterson S.W."/>
        </authorList>
    </citation>
    <scope>NUCLEOTIDE SEQUENCE [LARGE SCALE GENOMIC DNA]</scope>
    <source>
        <strain evidence="7 8">DSM 22323</strain>
    </source>
</reference>
<evidence type="ECO:0000256" key="5">
    <source>
        <dbReference type="HAMAP-Rule" id="MF_00149"/>
    </source>
</evidence>
<proteinExistence type="inferred from homology"/>
<dbReference type="GO" id="GO:0030983">
    <property type="term" value="F:mismatched DNA binding"/>
    <property type="evidence" value="ECO:0007669"/>
    <property type="project" value="InterPro"/>
</dbReference>
<dbReference type="GO" id="GO:0016887">
    <property type="term" value="F:ATP hydrolysis activity"/>
    <property type="evidence" value="ECO:0007669"/>
    <property type="project" value="InterPro"/>
</dbReference>
<dbReference type="PANTHER" id="PTHR10073:SF12">
    <property type="entry name" value="DNA MISMATCH REPAIR PROTEIN MLH1"/>
    <property type="match status" value="1"/>
</dbReference>
<dbReference type="InterPro" id="IPR002099">
    <property type="entry name" value="MutL/Mlh/PMS"/>
</dbReference>
<dbReference type="Gene3D" id="3.30.230.10">
    <property type="match status" value="1"/>
</dbReference>
<dbReference type="STRING" id="619805.SAMN05660477_01126"/>
<comment type="similarity">
    <text evidence="1 5">Belongs to the DNA mismatch repair MutL/HexB family.</text>
</comment>
<name>A0A1T5E576_9FLAO</name>
<dbReference type="PANTHER" id="PTHR10073">
    <property type="entry name" value="DNA MISMATCH REPAIR PROTEIN MLH, PMS, MUTL"/>
    <property type="match status" value="1"/>
</dbReference>
<dbReference type="NCBIfam" id="TIGR00585">
    <property type="entry name" value="mutl"/>
    <property type="match status" value="1"/>
</dbReference>
<accession>A0A1T5E576</accession>
<dbReference type="InterPro" id="IPR014790">
    <property type="entry name" value="MutL_C"/>
</dbReference>
<keyword evidence="4 5" id="KW-0234">DNA repair</keyword>
<dbReference type="InterPro" id="IPR037198">
    <property type="entry name" value="MutL_C_sf"/>
</dbReference>
<dbReference type="Gene3D" id="3.30.1370.100">
    <property type="entry name" value="MutL, C-terminal domain, regulatory subdomain"/>
    <property type="match status" value="1"/>
</dbReference>
<dbReference type="EMBL" id="FUYZ01000003">
    <property type="protein sequence ID" value="SKB79148.1"/>
    <property type="molecule type" value="Genomic_DNA"/>
</dbReference>
<dbReference type="SMART" id="SM01340">
    <property type="entry name" value="DNA_mis_repair"/>
    <property type="match status" value="1"/>
</dbReference>
<evidence type="ECO:0000259" key="6">
    <source>
        <dbReference type="SMART" id="SM01340"/>
    </source>
</evidence>
<evidence type="ECO:0000313" key="8">
    <source>
        <dbReference type="Proteomes" id="UP000191112"/>
    </source>
</evidence>
<dbReference type="SUPFAM" id="SSF55874">
    <property type="entry name" value="ATPase domain of HSP90 chaperone/DNA topoisomerase II/histidine kinase"/>
    <property type="match status" value="1"/>
</dbReference>
<dbReference type="PROSITE" id="PS00058">
    <property type="entry name" value="DNA_MISMATCH_REPAIR_1"/>
    <property type="match status" value="1"/>
</dbReference>
<evidence type="ECO:0000256" key="4">
    <source>
        <dbReference type="ARBA" id="ARBA00023204"/>
    </source>
</evidence>
<dbReference type="InterPro" id="IPR020568">
    <property type="entry name" value="Ribosomal_Su5_D2-typ_SF"/>
</dbReference>
<dbReference type="Pfam" id="PF08676">
    <property type="entry name" value="MutL_C"/>
    <property type="match status" value="1"/>
</dbReference>
<dbReference type="InterPro" id="IPR038973">
    <property type="entry name" value="MutL/Mlh/Pms-like"/>
</dbReference>
<keyword evidence="3 5" id="KW-0227">DNA damage</keyword>
<protein>
    <recommendedName>
        <fullName evidence="2 5">DNA mismatch repair protein MutL</fullName>
    </recommendedName>
</protein>
<dbReference type="InterPro" id="IPR036890">
    <property type="entry name" value="HATPase_C_sf"/>
</dbReference>
<dbReference type="GO" id="GO:0006298">
    <property type="term" value="P:mismatch repair"/>
    <property type="evidence" value="ECO:0007669"/>
    <property type="project" value="UniProtKB-UniRule"/>
</dbReference>
<dbReference type="GO" id="GO:0140664">
    <property type="term" value="F:ATP-dependent DNA damage sensor activity"/>
    <property type="evidence" value="ECO:0007669"/>
    <property type="project" value="InterPro"/>
</dbReference>
<evidence type="ECO:0000256" key="2">
    <source>
        <dbReference type="ARBA" id="ARBA00021975"/>
    </source>
</evidence>
<dbReference type="CDD" id="cd00782">
    <property type="entry name" value="MutL_Trans"/>
    <property type="match status" value="1"/>
</dbReference>
<dbReference type="HAMAP" id="MF_00149">
    <property type="entry name" value="DNA_mis_repair"/>
    <property type="match status" value="1"/>
</dbReference>
<dbReference type="SUPFAM" id="SSF118116">
    <property type="entry name" value="DNA mismatch repair protein MutL"/>
    <property type="match status" value="1"/>
</dbReference>
<dbReference type="InterPro" id="IPR014721">
    <property type="entry name" value="Ribsml_uS5_D2-typ_fold_subgr"/>
</dbReference>
<evidence type="ECO:0000256" key="3">
    <source>
        <dbReference type="ARBA" id="ARBA00022763"/>
    </source>
</evidence>
<dbReference type="InterPro" id="IPR020667">
    <property type="entry name" value="DNA_mismatch_repair_MutL"/>
</dbReference>
<dbReference type="InterPro" id="IPR042120">
    <property type="entry name" value="MutL_C_dimsub"/>
</dbReference>
<dbReference type="InterPro" id="IPR042121">
    <property type="entry name" value="MutL_C_regsub"/>
</dbReference>
<evidence type="ECO:0000256" key="1">
    <source>
        <dbReference type="ARBA" id="ARBA00006082"/>
    </source>
</evidence>
<dbReference type="Pfam" id="PF01119">
    <property type="entry name" value="DNA_mis_repair"/>
    <property type="match status" value="1"/>
</dbReference>
<dbReference type="InterPro" id="IPR013507">
    <property type="entry name" value="DNA_mismatch_S5_2-like"/>
</dbReference>
<keyword evidence="8" id="KW-1185">Reference proteome</keyword>
<dbReference type="GO" id="GO:0005524">
    <property type="term" value="F:ATP binding"/>
    <property type="evidence" value="ECO:0007669"/>
    <property type="project" value="InterPro"/>
</dbReference>